<feature type="transmembrane region" description="Helical" evidence="2">
    <location>
        <begin position="338"/>
        <end position="356"/>
    </location>
</feature>
<dbReference type="OrthoDB" id="2563669at2759"/>
<reference evidence="4" key="2">
    <citation type="submission" date="2015-01" db="EMBL/GenBank/DDBJ databases">
        <title>Evolutionary Origins and Diversification of the Mycorrhizal Mutualists.</title>
        <authorList>
            <consortium name="DOE Joint Genome Institute"/>
            <consortium name="Mycorrhizal Genomics Consortium"/>
            <person name="Kohler A."/>
            <person name="Kuo A."/>
            <person name="Nagy L.G."/>
            <person name="Floudas D."/>
            <person name="Copeland A."/>
            <person name="Barry K.W."/>
            <person name="Cichocki N."/>
            <person name="Veneault-Fourrey C."/>
            <person name="LaButti K."/>
            <person name="Lindquist E.A."/>
            <person name="Lipzen A."/>
            <person name="Lundell T."/>
            <person name="Morin E."/>
            <person name="Murat C."/>
            <person name="Riley R."/>
            <person name="Ohm R."/>
            <person name="Sun H."/>
            <person name="Tunlid A."/>
            <person name="Henrissat B."/>
            <person name="Grigoriev I.V."/>
            <person name="Hibbett D.S."/>
            <person name="Martin F."/>
        </authorList>
    </citation>
    <scope>NUCLEOTIDE SEQUENCE [LARGE SCALE GENOMIC DNA]</scope>
    <source>
        <strain evidence="4">h7</strain>
    </source>
</reference>
<sequence length="362" mass="38299">MDDSAVNWNVTIDDFDSLLTYEDQAVWSTPDPSATGFGTTNSPWLRGTFHETKTKGASVSLNFTGPAIYIYGSMGPTYGSYEVEIDSVQMQYSAYRESADNSSKLLFSASSLTYANHSLVLRNLGARSDVGDKGGDAFLLDYIDATIQLAPAGATVKNVTYEENDPTITYSGTWGKNTGPVFSGGGTTYTNQDGSSFTFSFDGSAIYVLGDKKNDHGIYSVVLDGQPEVFLDGTSGCGGAFGLTCEQQVPTIKFLASNLDSSRHTLKLTNHAGVNNSFFDLDSIVVAVPSVYAPRNLTTGSSPFVSPSTSGTAPPGASSASTTTNAGAGGKSAAPSSLLMMSNPLLLLTFTVLYLLRPTFRR</sequence>
<dbReference type="Proteomes" id="UP000053424">
    <property type="component" value="Unassembled WGS sequence"/>
</dbReference>
<gene>
    <name evidence="3" type="ORF">M413DRAFT_138966</name>
</gene>
<keyword evidence="2" id="KW-1133">Transmembrane helix</keyword>
<evidence type="ECO:0000256" key="1">
    <source>
        <dbReference type="SAM" id="MobiDB-lite"/>
    </source>
</evidence>
<accession>A0A0C2XW02</accession>
<name>A0A0C2XW02_HEBCY</name>
<reference evidence="3 4" key="1">
    <citation type="submission" date="2014-04" db="EMBL/GenBank/DDBJ databases">
        <authorList>
            <consortium name="DOE Joint Genome Institute"/>
            <person name="Kuo A."/>
            <person name="Gay G."/>
            <person name="Dore J."/>
            <person name="Kohler A."/>
            <person name="Nagy L.G."/>
            <person name="Floudas D."/>
            <person name="Copeland A."/>
            <person name="Barry K.W."/>
            <person name="Cichocki N."/>
            <person name="Veneault-Fourrey C."/>
            <person name="LaButti K."/>
            <person name="Lindquist E.A."/>
            <person name="Lipzen A."/>
            <person name="Lundell T."/>
            <person name="Morin E."/>
            <person name="Murat C."/>
            <person name="Sun H."/>
            <person name="Tunlid A."/>
            <person name="Henrissat B."/>
            <person name="Grigoriev I.V."/>
            <person name="Hibbett D.S."/>
            <person name="Martin F."/>
            <person name="Nordberg H.P."/>
            <person name="Cantor M.N."/>
            <person name="Hua S.X."/>
        </authorList>
    </citation>
    <scope>NUCLEOTIDE SEQUENCE [LARGE SCALE GENOMIC DNA]</scope>
    <source>
        <strain evidence="4">h7</strain>
    </source>
</reference>
<dbReference type="STRING" id="686832.A0A0C2XW02"/>
<feature type="region of interest" description="Disordered" evidence="1">
    <location>
        <begin position="303"/>
        <end position="328"/>
    </location>
</feature>
<protein>
    <recommendedName>
        <fullName evidence="5">Glycoside hydrolase family 16 protein</fullName>
    </recommendedName>
</protein>
<proteinExistence type="predicted"/>
<keyword evidence="2" id="KW-0812">Transmembrane</keyword>
<feature type="compositionally biased region" description="Low complexity" evidence="1">
    <location>
        <begin position="306"/>
        <end position="328"/>
    </location>
</feature>
<keyword evidence="4" id="KW-1185">Reference proteome</keyword>
<evidence type="ECO:0008006" key="5">
    <source>
        <dbReference type="Google" id="ProtNLM"/>
    </source>
</evidence>
<keyword evidence="2" id="KW-0472">Membrane</keyword>
<dbReference type="Gene3D" id="2.60.120.260">
    <property type="entry name" value="Galactose-binding domain-like"/>
    <property type="match status" value="2"/>
</dbReference>
<dbReference type="EMBL" id="KN831779">
    <property type="protein sequence ID" value="KIM41838.1"/>
    <property type="molecule type" value="Genomic_DNA"/>
</dbReference>
<dbReference type="AlphaFoldDB" id="A0A0C2XW02"/>
<organism evidence="3 4">
    <name type="scientific">Hebeloma cylindrosporum</name>
    <dbReference type="NCBI Taxonomy" id="76867"/>
    <lineage>
        <taxon>Eukaryota</taxon>
        <taxon>Fungi</taxon>
        <taxon>Dikarya</taxon>
        <taxon>Basidiomycota</taxon>
        <taxon>Agaricomycotina</taxon>
        <taxon>Agaricomycetes</taxon>
        <taxon>Agaricomycetidae</taxon>
        <taxon>Agaricales</taxon>
        <taxon>Agaricineae</taxon>
        <taxon>Hymenogastraceae</taxon>
        <taxon>Hebeloma</taxon>
    </lineage>
</organism>
<evidence type="ECO:0000256" key="2">
    <source>
        <dbReference type="SAM" id="Phobius"/>
    </source>
</evidence>
<evidence type="ECO:0000313" key="3">
    <source>
        <dbReference type="EMBL" id="KIM41838.1"/>
    </source>
</evidence>
<evidence type="ECO:0000313" key="4">
    <source>
        <dbReference type="Proteomes" id="UP000053424"/>
    </source>
</evidence>
<dbReference type="HOGENOM" id="CLU_066711_0_0_1"/>